<dbReference type="GO" id="GO:0016887">
    <property type="term" value="F:ATP hydrolysis activity"/>
    <property type="evidence" value="ECO:0007669"/>
    <property type="project" value="InterPro"/>
</dbReference>
<evidence type="ECO:0000313" key="3">
    <source>
        <dbReference type="EMBL" id="RVW05677.1"/>
    </source>
</evidence>
<keyword evidence="3" id="KW-0132">Cell division</keyword>
<dbReference type="InterPro" id="IPR005654">
    <property type="entry name" value="ATPase_AFG1-like"/>
</dbReference>
<dbReference type="EMBL" id="RKLO01000001">
    <property type="protein sequence ID" value="RVW05677.1"/>
    <property type="molecule type" value="Genomic_DNA"/>
</dbReference>
<protein>
    <submittedName>
        <fullName evidence="3">Cell division protein ZapE</fullName>
    </submittedName>
</protein>
<dbReference type="PANTHER" id="PTHR12169">
    <property type="entry name" value="ATPASE N2B"/>
    <property type="match status" value="1"/>
</dbReference>
<dbReference type="SUPFAM" id="SSF52540">
    <property type="entry name" value="P-loop containing nucleoside triphosphate hydrolases"/>
    <property type="match status" value="1"/>
</dbReference>
<keyword evidence="3" id="KW-0131">Cell cycle</keyword>
<dbReference type="OrthoDB" id="9774491at2"/>
<dbReference type="Proteomes" id="UP000283479">
    <property type="component" value="Unassembled WGS sequence"/>
</dbReference>
<dbReference type="Gene3D" id="3.40.50.300">
    <property type="entry name" value="P-loop containing nucleotide triphosphate hydrolases"/>
    <property type="match status" value="1"/>
</dbReference>
<dbReference type="Pfam" id="PF03969">
    <property type="entry name" value="AFG1_ATPase"/>
    <property type="match status" value="1"/>
</dbReference>
<dbReference type="GO" id="GO:0005524">
    <property type="term" value="F:ATP binding"/>
    <property type="evidence" value="ECO:0007669"/>
    <property type="project" value="UniProtKB-KW"/>
</dbReference>
<organism evidence="3 4">
    <name type="scientific">Rhodococcus xishaensis</name>
    <dbReference type="NCBI Taxonomy" id="2487364"/>
    <lineage>
        <taxon>Bacteria</taxon>
        <taxon>Bacillati</taxon>
        <taxon>Actinomycetota</taxon>
        <taxon>Actinomycetes</taxon>
        <taxon>Mycobacteriales</taxon>
        <taxon>Nocardiaceae</taxon>
        <taxon>Rhodococcus</taxon>
    </lineage>
</organism>
<reference evidence="3 4" key="1">
    <citation type="submission" date="2018-11" db="EMBL/GenBank/DDBJ databases">
        <title>Rhodococcus spongicola sp. nov. and Rhodococcus xishaensis sp. nov. from marine sponges.</title>
        <authorList>
            <person name="Li L."/>
            <person name="Lin H.W."/>
        </authorList>
    </citation>
    <scope>NUCLEOTIDE SEQUENCE [LARGE SCALE GENOMIC DNA]</scope>
    <source>
        <strain evidence="3 4">LHW51113</strain>
    </source>
</reference>
<accession>A0A3S3CU52</accession>
<dbReference type="InterPro" id="IPR027417">
    <property type="entry name" value="P-loop_NTPase"/>
</dbReference>
<dbReference type="NCBIfam" id="NF040713">
    <property type="entry name" value="ZapE"/>
    <property type="match status" value="1"/>
</dbReference>
<sequence>MRSRRASQSSRFLQLDPAVFVMAAEELGFTLDDAQRRAVDALASADRNLYLWGPAGRGKSWLMATYFEALPTDRKRRIHFHEFFHDLHLAIRRNRNDLTAALGDLLGTLDVVCFDEFHVHDPADGKFIARLLPALLDRKIRVILTSNYPPQSLLPNPLFHDDFVPTIELIERTLTIVAVDGPVDYRTTSSHEAGFAAGLWVSPGSPKQVEQLGLNPPNPHEHMTLAPAGHPVYVRRAADGWLWIEFADLCGRTTAPADYLALARDFQKWVISNVPDLATAGREPAQRFANVIDVLYDRDVSPVFLATTPLDLLATGAHLPVDIERLRSRLGQLERLGPNTAELETGRALL</sequence>
<dbReference type="RefSeq" id="WP_127951205.1">
    <property type="nucleotide sequence ID" value="NZ_RKLO01000001.1"/>
</dbReference>
<name>A0A3S3CU52_9NOCA</name>
<keyword evidence="1" id="KW-0547">Nucleotide-binding</keyword>
<evidence type="ECO:0000256" key="1">
    <source>
        <dbReference type="ARBA" id="ARBA00022741"/>
    </source>
</evidence>
<dbReference type="GO" id="GO:0032153">
    <property type="term" value="C:cell division site"/>
    <property type="evidence" value="ECO:0007669"/>
    <property type="project" value="TreeGrafter"/>
</dbReference>
<dbReference type="GO" id="GO:0051301">
    <property type="term" value="P:cell division"/>
    <property type="evidence" value="ECO:0007669"/>
    <property type="project" value="UniProtKB-KW"/>
</dbReference>
<dbReference type="GO" id="GO:0005737">
    <property type="term" value="C:cytoplasm"/>
    <property type="evidence" value="ECO:0007669"/>
    <property type="project" value="TreeGrafter"/>
</dbReference>
<dbReference type="PANTHER" id="PTHR12169:SF6">
    <property type="entry name" value="AFG1-LIKE ATPASE"/>
    <property type="match status" value="1"/>
</dbReference>
<proteinExistence type="predicted"/>
<evidence type="ECO:0000313" key="4">
    <source>
        <dbReference type="Proteomes" id="UP000283479"/>
    </source>
</evidence>
<gene>
    <name evidence="3" type="primary">zapE</name>
    <name evidence="3" type="ORF">EGT50_03825</name>
</gene>
<keyword evidence="2" id="KW-0067">ATP-binding</keyword>
<keyword evidence="4" id="KW-1185">Reference proteome</keyword>
<comment type="caution">
    <text evidence="3">The sequence shown here is derived from an EMBL/GenBank/DDBJ whole genome shotgun (WGS) entry which is preliminary data.</text>
</comment>
<dbReference type="AlphaFoldDB" id="A0A3S3CU52"/>
<evidence type="ECO:0000256" key="2">
    <source>
        <dbReference type="ARBA" id="ARBA00022840"/>
    </source>
</evidence>